<organism evidence="1 2">
    <name type="scientific">Cytobacillus horneckiae</name>
    <dbReference type="NCBI Taxonomy" id="549687"/>
    <lineage>
        <taxon>Bacteria</taxon>
        <taxon>Bacillati</taxon>
        <taxon>Bacillota</taxon>
        <taxon>Bacilli</taxon>
        <taxon>Bacillales</taxon>
        <taxon>Bacillaceae</taxon>
        <taxon>Cytobacillus</taxon>
    </lineage>
</organism>
<gene>
    <name evidence="1" type="ORF">CWS20_13835</name>
</gene>
<sequence length="95" mass="11064">MEINKMKDLLCFVLQKTKISIRDEAGDEQAPFISKIITKVDLCPDRTHIRIYFDHIHFLAVPLTSNITTGDNWWTAFDENSGLQYVLRKEAESYD</sequence>
<protein>
    <submittedName>
        <fullName evidence="1">Uncharacterized protein</fullName>
    </submittedName>
</protein>
<keyword evidence="2" id="KW-1185">Reference proteome</keyword>
<evidence type="ECO:0000313" key="2">
    <source>
        <dbReference type="Proteomes" id="UP000233343"/>
    </source>
</evidence>
<proteinExistence type="predicted"/>
<name>A0A2N0ZFK3_9BACI</name>
<dbReference type="RefSeq" id="WP_066189523.1">
    <property type="nucleotide sequence ID" value="NZ_JAFDQP010000001.1"/>
</dbReference>
<dbReference type="AlphaFoldDB" id="A0A2N0ZFK3"/>
<reference evidence="1 2" key="1">
    <citation type="journal article" date="2010" name="Int. J. Syst. Evol. Microbiol.">
        <title>Bacillus horneckiae sp. nov., isolated from a spacecraft-assembly clean room.</title>
        <authorList>
            <person name="Vaishampayan P."/>
            <person name="Probst A."/>
            <person name="Krishnamurthi S."/>
            <person name="Ghosh S."/>
            <person name="Osman S."/>
            <person name="McDowall A."/>
            <person name="Ruckmani A."/>
            <person name="Mayilraj S."/>
            <person name="Venkateswaran K."/>
        </authorList>
    </citation>
    <scope>NUCLEOTIDE SEQUENCE [LARGE SCALE GENOMIC DNA]</scope>
    <source>
        <strain evidence="2">1PO1SC</strain>
    </source>
</reference>
<evidence type="ECO:0000313" key="1">
    <source>
        <dbReference type="EMBL" id="PKG28288.1"/>
    </source>
</evidence>
<accession>A0A2N0ZFK3</accession>
<dbReference type="Proteomes" id="UP000233343">
    <property type="component" value="Unassembled WGS sequence"/>
</dbReference>
<dbReference type="EMBL" id="PISD01000030">
    <property type="protein sequence ID" value="PKG28288.1"/>
    <property type="molecule type" value="Genomic_DNA"/>
</dbReference>
<comment type="caution">
    <text evidence="1">The sequence shown here is derived from an EMBL/GenBank/DDBJ whole genome shotgun (WGS) entry which is preliminary data.</text>
</comment>